<dbReference type="PANTHER" id="PTHR33164">
    <property type="entry name" value="TRANSCRIPTIONAL REGULATOR, MARR FAMILY"/>
    <property type="match status" value="1"/>
</dbReference>
<evidence type="ECO:0000259" key="1">
    <source>
        <dbReference type="PROSITE" id="PS50995"/>
    </source>
</evidence>
<proteinExistence type="predicted"/>
<dbReference type="Gene3D" id="1.10.10.10">
    <property type="entry name" value="Winged helix-like DNA-binding domain superfamily/Winged helix DNA-binding domain"/>
    <property type="match status" value="1"/>
</dbReference>
<dbReference type="PROSITE" id="PS50995">
    <property type="entry name" value="HTH_MARR_2"/>
    <property type="match status" value="1"/>
</dbReference>
<dbReference type="Pfam" id="PF01047">
    <property type="entry name" value="MarR"/>
    <property type="match status" value="1"/>
</dbReference>
<dbReference type="SUPFAM" id="SSF46785">
    <property type="entry name" value="Winged helix' DNA-binding domain"/>
    <property type="match status" value="1"/>
</dbReference>
<dbReference type="PRINTS" id="PR00598">
    <property type="entry name" value="HTHMARR"/>
</dbReference>
<sequence length="147" mass="16270">MPTHYQGDPQVASALDVWIKLTRAADSIASRLSARGSTGPLTITQFGVMEVLYHLGPMPQCELAGKLLKSSGNITLVVDNLEKRGLVRRLPDEHDRRISRVELTPAGLKLIEEIFPKHAQAVAEEFSVLSPQEQHQLGDLLRKLGKR</sequence>
<reference evidence="2" key="1">
    <citation type="journal article" date="2020" name="mSystems">
        <title>Genome- and Community-Level Interaction Insights into Carbon Utilization and Element Cycling Functions of Hydrothermarchaeota in Hydrothermal Sediment.</title>
        <authorList>
            <person name="Zhou Z."/>
            <person name="Liu Y."/>
            <person name="Xu W."/>
            <person name="Pan J."/>
            <person name="Luo Z.H."/>
            <person name="Li M."/>
        </authorList>
    </citation>
    <scope>NUCLEOTIDE SEQUENCE [LARGE SCALE GENOMIC DNA]</scope>
    <source>
        <strain evidence="2">SpSt-556</strain>
    </source>
</reference>
<organism evidence="2">
    <name type="scientific">Bellilinea caldifistulae</name>
    <dbReference type="NCBI Taxonomy" id="360411"/>
    <lineage>
        <taxon>Bacteria</taxon>
        <taxon>Bacillati</taxon>
        <taxon>Chloroflexota</taxon>
        <taxon>Anaerolineae</taxon>
        <taxon>Anaerolineales</taxon>
        <taxon>Anaerolineaceae</taxon>
        <taxon>Bellilinea</taxon>
    </lineage>
</organism>
<evidence type="ECO:0000313" key="2">
    <source>
        <dbReference type="EMBL" id="HGS87176.1"/>
    </source>
</evidence>
<dbReference type="InterPro" id="IPR039422">
    <property type="entry name" value="MarR/SlyA-like"/>
</dbReference>
<dbReference type="GO" id="GO:0003700">
    <property type="term" value="F:DNA-binding transcription factor activity"/>
    <property type="evidence" value="ECO:0007669"/>
    <property type="project" value="InterPro"/>
</dbReference>
<protein>
    <submittedName>
        <fullName evidence="2">MarR family transcriptional regulator</fullName>
    </submittedName>
</protein>
<dbReference type="EMBL" id="DSXR01000058">
    <property type="protein sequence ID" value="HGS87176.1"/>
    <property type="molecule type" value="Genomic_DNA"/>
</dbReference>
<dbReference type="InterPro" id="IPR000835">
    <property type="entry name" value="HTH_MarR-typ"/>
</dbReference>
<gene>
    <name evidence="2" type="ORF">ENT17_06100</name>
</gene>
<dbReference type="AlphaFoldDB" id="A0A7C4KZ52"/>
<dbReference type="InterPro" id="IPR036388">
    <property type="entry name" value="WH-like_DNA-bd_sf"/>
</dbReference>
<name>A0A7C4KZ52_9CHLR</name>
<dbReference type="InterPro" id="IPR036390">
    <property type="entry name" value="WH_DNA-bd_sf"/>
</dbReference>
<feature type="domain" description="HTH marR-type" evidence="1">
    <location>
        <begin position="14"/>
        <end position="146"/>
    </location>
</feature>
<comment type="caution">
    <text evidence="2">The sequence shown here is derived from an EMBL/GenBank/DDBJ whole genome shotgun (WGS) entry which is preliminary data.</text>
</comment>
<accession>A0A7C4KZ52</accession>
<dbReference type="PANTHER" id="PTHR33164:SF101">
    <property type="entry name" value="TRANSCRIPTIONAL REPRESSOR MPRA"/>
    <property type="match status" value="1"/>
</dbReference>
<dbReference type="GO" id="GO:0006950">
    <property type="term" value="P:response to stress"/>
    <property type="evidence" value="ECO:0007669"/>
    <property type="project" value="TreeGrafter"/>
</dbReference>
<dbReference type="SMART" id="SM00347">
    <property type="entry name" value="HTH_MARR"/>
    <property type="match status" value="1"/>
</dbReference>